<evidence type="ECO:0000256" key="11">
    <source>
        <dbReference type="SAM" id="MobiDB-lite"/>
    </source>
</evidence>
<dbReference type="UniPathway" id="UPA00164"/>
<reference evidence="13" key="1">
    <citation type="submission" date="2019-11" db="EMBL/GenBank/DDBJ databases">
        <authorList>
            <person name="Feng L."/>
        </authorList>
    </citation>
    <scope>NUCLEOTIDE SEQUENCE</scope>
    <source>
        <strain evidence="13">BgluceraseaLFYP119</strain>
    </source>
</reference>
<dbReference type="Pfam" id="PF22019">
    <property type="entry name" value="GlgB_N"/>
    <property type="match status" value="1"/>
</dbReference>
<dbReference type="SMART" id="SM00642">
    <property type="entry name" value="Aamy"/>
    <property type="match status" value="1"/>
</dbReference>
<gene>
    <name evidence="13" type="primary">glgB_2</name>
    <name evidence="13" type="ORF">BGLFYP119_02191</name>
</gene>
<dbReference type="SUPFAM" id="SSF81296">
    <property type="entry name" value="E set domains"/>
    <property type="match status" value="1"/>
</dbReference>
<dbReference type="FunFam" id="2.60.40.10:FF:000169">
    <property type="entry name" value="1,4-alpha-glucan branching enzyme GlgB"/>
    <property type="match status" value="1"/>
</dbReference>
<dbReference type="PANTHER" id="PTHR43651">
    <property type="entry name" value="1,4-ALPHA-GLUCAN-BRANCHING ENZYME"/>
    <property type="match status" value="1"/>
</dbReference>
<evidence type="ECO:0000256" key="9">
    <source>
        <dbReference type="ARBA" id="ARBA00023277"/>
    </source>
</evidence>
<comment type="similarity">
    <text evidence="4">Belongs to the glycosyl hydrolase 13 family. GlgB subfamily.</text>
</comment>
<organism evidence="13">
    <name type="scientific">Blautia glucerasea</name>
    <dbReference type="NCBI Taxonomy" id="536633"/>
    <lineage>
        <taxon>Bacteria</taxon>
        <taxon>Bacillati</taxon>
        <taxon>Bacillota</taxon>
        <taxon>Clostridia</taxon>
        <taxon>Lachnospirales</taxon>
        <taxon>Lachnospiraceae</taxon>
        <taxon>Blautia</taxon>
    </lineage>
</organism>
<dbReference type="InterPro" id="IPR044143">
    <property type="entry name" value="GlgB_N_E_set_prok"/>
</dbReference>
<dbReference type="InterPro" id="IPR013780">
    <property type="entry name" value="Glyco_hydro_b"/>
</dbReference>
<evidence type="ECO:0000256" key="6">
    <source>
        <dbReference type="ARBA" id="ARBA00022676"/>
    </source>
</evidence>
<evidence type="ECO:0000313" key="13">
    <source>
        <dbReference type="EMBL" id="VYT19168.1"/>
    </source>
</evidence>
<keyword evidence="9" id="KW-0119">Carbohydrate metabolism</keyword>
<evidence type="ECO:0000256" key="2">
    <source>
        <dbReference type="ARBA" id="ARBA00002953"/>
    </source>
</evidence>
<evidence type="ECO:0000256" key="4">
    <source>
        <dbReference type="ARBA" id="ARBA00009000"/>
    </source>
</evidence>
<keyword evidence="5" id="KW-0321">Glycogen metabolism</keyword>
<evidence type="ECO:0000256" key="5">
    <source>
        <dbReference type="ARBA" id="ARBA00022600"/>
    </source>
</evidence>
<comment type="pathway">
    <text evidence="3">Glycan biosynthesis; glycogen biosynthesis.</text>
</comment>
<dbReference type="InterPro" id="IPR004193">
    <property type="entry name" value="Glyco_hydro_13_N"/>
</dbReference>
<protein>
    <recommendedName>
        <fullName evidence="10">1,4-alpha-glucan branching enzyme</fullName>
        <ecNumber evidence="10">2.4.1.18</ecNumber>
    </recommendedName>
</protein>
<dbReference type="FunFam" id="2.60.40.1180:FF:000002">
    <property type="entry name" value="1,4-alpha-glucan branching enzyme GlgB"/>
    <property type="match status" value="1"/>
</dbReference>
<dbReference type="InterPro" id="IPR037439">
    <property type="entry name" value="Branching_enzy"/>
</dbReference>
<dbReference type="InterPro" id="IPR006407">
    <property type="entry name" value="GlgB"/>
</dbReference>
<dbReference type="GO" id="GO:0043169">
    <property type="term" value="F:cation binding"/>
    <property type="evidence" value="ECO:0007669"/>
    <property type="project" value="InterPro"/>
</dbReference>
<keyword evidence="7 13" id="KW-0808">Transferase</keyword>
<comment type="catalytic activity">
    <reaction evidence="1">
        <text>Transfers a segment of a (1-&gt;4)-alpha-D-glucan chain to a primary hydroxy group in a similar glucan chain.</text>
        <dbReference type="EC" id="2.4.1.18"/>
    </reaction>
</comment>
<feature type="compositionally biased region" description="Basic residues" evidence="11">
    <location>
        <begin position="708"/>
        <end position="719"/>
    </location>
</feature>
<feature type="compositionally biased region" description="Low complexity" evidence="11">
    <location>
        <begin position="728"/>
        <end position="744"/>
    </location>
</feature>
<dbReference type="EMBL" id="CACRST010000019">
    <property type="protein sequence ID" value="VYT19168.1"/>
    <property type="molecule type" value="Genomic_DNA"/>
</dbReference>
<dbReference type="EC" id="2.4.1.18" evidence="10"/>
<evidence type="ECO:0000256" key="8">
    <source>
        <dbReference type="ARBA" id="ARBA00023056"/>
    </source>
</evidence>
<sequence length="744" mass="84862">MNGKVYDYMDWPRIEAIVYGEEPSPRDVLSPRLTTNGILIQGFFPGAETAEVLTGRRVFPMEQEDEAGYFAVLIPGRKIPSYQFRVTKEDKTEVFHDAYAFPGQITEEEEKAFCEGVYYHAYEKLGAHPITLSRVKGTSFAVWAPNAVSVNVVGDFNSWDGRSHMMHRMPMSGIYELFIPGVKEGDLYKYEIRLKNGEKLLKTDPYGACTELPPATASVVAAPAGDIQWEDEDWMRSRKKYADRKQPASIYETSLDQWKNGKELVSYVKKLGYTHVELHPVMEYLDEISGPYSTFGYFAPDRRFGLPGDFAALVNQLHKEGIGVILDWAAAHFPRYAEGLERFDGTPLYELPDPEMAVHPMWGTLLYNYESPMVADFLISNAFYWTEVYHADGLRLDDVDSMLYLDYGRETGWKPNLYGSNENLAAVEFLKHLNSIIKKKNPGVLMIAQEDGLWPELTDYAENDHPGFDYKWNNNWSSDFLHYLTLLPKERQYDHDQLTLSMLYAYCEHYVLTLGTRDAGEFKDFMAKLPGDESQKLAQIRAAYTYQMLHPGIKMTAPGKDLPEEMEAFIHDLNAFYTSHPALYQKDDEYDGFEWIQLMKYEENILTFMRRTDNPEETLLAVVNFSDVSHENYQVGVPFHGKYKEIFNTDRKEYGGNGLVNPRAKTSRSEECDERENSLKLRVPAFGAVILSCTLTEQAEKKPLKAPATKKRTAKKTDKKTKPEKKLAASAASSESASPKKAAV</sequence>
<dbReference type="GO" id="GO:0003844">
    <property type="term" value="F:1,4-alpha-glucan branching enzyme activity"/>
    <property type="evidence" value="ECO:0007669"/>
    <property type="project" value="UniProtKB-UniRule"/>
</dbReference>
<dbReference type="InterPro" id="IPR006047">
    <property type="entry name" value="GH13_cat_dom"/>
</dbReference>
<keyword evidence="8" id="KW-0320">Glycogen biosynthesis</keyword>
<dbReference type="PANTHER" id="PTHR43651:SF3">
    <property type="entry name" value="1,4-ALPHA-GLUCAN-BRANCHING ENZYME"/>
    <property type="match status" value="1"/>
</dbReference>
<dbReference type="InterPro" id="IPR014756">
    <property type="entry name" value="Ig_E-set"/>
</dbReference>
<dbReference type="SUPFAM" id="SSF51011">
    <property type="entry name" value="Glycosyl hydrolase domain"/>
    <property type="match status" value="1"/>
</dbReference>
<dbReference type="GO" id="GO:0004553">
    <property type="term" value="F:hydrolase activity, hydrolyzing O-glycosyl compounds"/>
    <property type="evidence" value="ECO:0007669"/>
    <property type="project" value="InterPro"/>
</dbReference>
<dbReference type="GO" id="GO:0005978">
    <property type="term" value="P:glycogen biosynthetic process"/>
    <property type="evidence" value="ECO:0007669"/>
    <property type="project" value="UniProtKB-UniRule"/>
</dbReference>
<dbReference type="InterPro" id="IPR054169">
    <property type="entry name" value="GlgB_N"/>
</dbReference>
<dbReference type="Gene3D" id="3.20.20.80">
    <property type="entry name" value="Glycosidases"/>
    <property type="match status" value="1"/>
</dbReference>
<keyword evidence="6 13" id="KW-0328">Glycosyltransferase</keyword>
<proteinExistence type="inferred from homology"/>
<name>A0A6N2UN87_9FIRM</name>
<dbReference type="RefSeq" id="WP_156354633.1">
    <property type="nucleotide sequence ID" value="NZ_CACRST010000019.1"/>
</dbReference>
<dbReference type="Pfam" id="PF02806">
    <property type="entry name" value="Alpha-amylase_C"/>
    <property type="match status" value="1"/>
</dbReference>
<dbReference type="CDD" id="cd11322">
    <property type="entry name" value="AmyAc_Glg_BE"/>
    <property type="match status" value="1"/>
</dbReference>
<dbReference type="CDD" id="cd02855">
    <property type="entry name" value="E_set_GBE_prok_N"/>
    <property type="match status" value="1"/>
</dbReference>
<dbReference type="Gene3D" id="2.60.40.10">
    <property type="entry name" value="Immunoglobulins"/>
    <property type="match status" value="1"/>
</dbReference>
<comment type="function">
    <text evidence="2">Catalyzes the formation of the alpha-1,6-glucosidic linkages in glycogen by scission of a 1,4-alpha-linked oligosaccharide from growing alpha-1,4-glucan chains and the subsequent attachment of the oligosaccharide to the alpha-1,6 position.</text>
</comment>
<dbReference type="InterPro" id="IPR013783">
    <property type="entry name" value="Ig-like_fold"/>
</dbReference>
<evidence type="ECO:0000256" key="3">
    <source>
        <dbReference type="ARBA" id="ARBA00004964"/>
    </source>
</evidence>
<dbReference type="SUPFAM" id="SSF51445">
    <property type="entry name" value="(Trans)glycosidases"/>
    <property type="match status" value="1"/>
</dbReference>
<dbReference type="Gene3D" id="2.60.40.1180">
    <property type="entry name" value="Golgi alpha-mannosidase II"/>
    <property type="match status" value="1"/>
</dbReference>
<dbReference type="Pfam" id="PF02922">
    <property type="entry name" value="CBM_48"/>
    <property type="match status" value="1"/>
</dbReference>
<dbReference type="GO" id="GO:0005829">
    <property type="term" value="C:cytosol"/>
    <property type="evidence" value="ECO:0007669"/>
    <property type="project" value="TreeGrafter"/>
</dbReference>
<evidence type="ECO:0000256" key="7">
    <source>
        <dbReference type="ARBA" id="ARBA00022679"/>
    </source>
</evidence>
<dbReference type="AlphaFoldDB" id="A0A6N2UN87"/>
<evidence type="ECO:0000256" key="10">
    <source>
        <dbReference type="NCBIfam" id="TIGR01515"/>
    </source>
</evidence>
<evidence type="ECO:0000259" key="12">
    <source>
        <dbReference type="SMART" id="SM00642"/>
    </source>
</evidence>
<feature type="domain" description="Glycosyl hydrolase family 13 catalytic" evidence="12">
    <location>
        <begin position="252"/>
        <end position="577"/>
    </location>
</feature>
<dbReference type="NCBIfam" id="TIGR01515">
    <property type="entry name" value="branching_enzym"/>
    <property type="match status" value="1"/>
</dbReference>
<dbReference type="InterPro" id="IPR006048">
    <property type="entry name" value="A-amylase/branching_C"/>
</dbReference>
<evidence type="ECO:0000256" key="1">
    <source>
        <dbReference type="ARBA" id="ARBA00000826"/>
    </source>
</evidence>
<accession>A0A6N2UN87</accession>
<dbReference type="PIRSF" id="PIRSF000463">
    <property type="entry name" value="GlgB"/>
    <property type="match status" value="1"/>
</dbReference>
<dbReference type="InterPro" id="IPR017853">
    <property type="entry name" value="GH"/>
</dbReference>
<feature type="region of interest" description="Disordered" evidence="11">
    <location>
        <begin position="700"/>
        <end position="744"/>
    </location>
</feature>